<organism evidence="1 2">
    <name type="scientific">Leifsonia kafniensis</name>
    <dbReference type="NCBI Taxonomy" id="475957"/>
    <lineage>
        <taxon>Bacteria</taxon>
        <taxon>Bacillati</taxon>
        <taxon>Actinomycetota</taxon>
        <taxon>Actinomycetes</taxon>
        <taxon>Micrococcales</taxon>
        <taxon>Microbacteriaceae</taxon>
        <taxon>Leifsonia</taxon>
    </lineage>
</organism>
<protein>
    <submittedName>
        <fullName evidence="1">Uncharacterized protein</fullName>
    </submittedName>
</protein>
<sequence>MRLVEVPTHNSAVLIVGESAHEGGLSAESGETHGDIERAASGQHLGATIPLDNVNERFSNDHNVERREALEVRTNRGASAGHQCFIPRCYIYQTVVGVEFGAVN</sequence>
<name>A0ABP7L3B2_9MICO</name>
<comment type="caution">
    <text evidence="1">The sequence shown here is derived from an EMBL/GenBank/DDBJ whole genome shotgun (WGS) entry which is preliminary data.</text>
</comment>
<dbReference type="EMBL" id="BAABCN010000017">
    <property type="protein sequence ID" value="GAA3893143.1"/>
    <property type="molecule type" value="Genomic_DNA"/>
</dbReference>
<evidence type="ECO:0000313" key="1">
    <source>
        <dbReference type="EMBL" id="GAA3893143.1"/>
    </source>
</evidence>
<dbReference type="Proteomes" id="UP001501803">
    <property type="component" value="Unassembled WGS sequence"/>
</dbReference>
<reference evidence="2" key="1">
    <citation type="journal article" date="2019" name="Int. J. Syst. Evol. Microbiol.">
        <title>The Global Catalogue of Microorganisms (GCM) 10K type strain sequencing project: providing services to taxonomists for standard genome sequencing and annotation.</title>
        <authorList>
            <consortium name="The Broad Institute Genomics Platform"/>
            <consortium name="The Broad Institute Genome Sequencing Center for Infectious Disease"/>
            <person name="Wu L."/>
            <person name="Ma J."/>
        </authorList>
    </citation>
    <scope>NUCLEOTIDE SEQUENCE [LARGE SCALE GENOMIC DNA]</scope>
    <source>
        <strain evidence="2">JCM 17021</strain>
    </source>
</reference>
<keyword evidence="2" id="KW-1185">Reference proteome</keyword>
<accession>A0ABP7L3B2</accession>
<proteinExistence type="predicted"/>
<evidence type="ECO:0000313" key="2">
    <source>
        <dbReference type="Proteomes" id="UP001501803"/>
    </source>
</evidence>
<gene>
    <name evidence="1" type="ORF">GCM10022381_38540</name>
</gene>